<accession>A0AAV7WSQ1</accession>
<evidence type="ECO:0000313" key="3">
    <source>
        <dbReference type="Proteomes" id="UP001066276"/>
    </source>
</evidence>
<gene>
    <name evidence="2" type="ORF">NDU88_003392</name>
</gene>
<feature type="compositionally biased region" description="Basic and acidic residues" evidence="1">
    <location>
        <begin position="9"/>
        <end position="21"/>
    </location>
</feature>
<evidence type="ECO:0000256" key="1">
    <source>
        <dbReference type="SAM" id="MobiDB-lite"/>
    </source>
</evidence>
<dbReference type="EMBL" id="JANPWB010000001">
    <property type="protein sequence ID" value="KAJ1215785.1"/>
    <property type="molecule type" value="Genomic_DNA"/>
</dbReference>
<name>A0AAV7WSQ1_PLEWA</name>
<feature type="region of interest" description="Disordered" evidence="1">
    <location>
        <begin position="87"/>
        <end position="108"/>
    </location>
</feature>
<evidence type="ECO:0000313" key="2">
    <source>
        <dbReference type="EMBL" id="KAJ1215785.1"/>
    </source>
</evidence>
<organism evidence="2 3">
    <name type="scientific">Pleurodeles waltl</name>
    <name type="common">Iberian ribbed newt</name>
    <dbReference type="NCBI Taxonomy" id="8319"/>
    <lineage>
        <taxon>Eukaryota</taxon>
        <taxon>Metazoa</taxon>
        <taxon>Chordata</taxon>
        <taxon>Craniata</taxon>
        <taxon>Vertebrata</taxon>
        <taxon>Euteleostomi</taxon>
        <taxon>Amphibia</taxon>
        <taxon>Batrachia</taxon>
        <taxon>Caudata</taxon>
        <taxon>Salamandroidea</taxon>
        <taxon>Salamandridae</taxon>
        <taxon>Pleurodelinae</taxon>
        <taxon>Pleurodeles</taxon>
    </lineage>
</organism>
<dbReference type="AlphaFoldDB" id="A0AAV7WSQ1"/>
<feature type="region of interest" description="Disordered" evidence="1">
    <location>
        <begin position="1"/>
        <end position="54"/>
    </location>
</feature>
<comment type="caution">
    <text evidence="2">The sequence shown here is derived from an EMBL/GenBank/DDBJ whole genome shotgun (WGS) entry which is preliminary data.</text>
</comment>
<protein>
    <submittedName>
        <fullName evidence="2">Uncharacterized protein</fullName>
    </submittedName>
</protein>
<proteinExistence type="predicted"/>
<dbReference type="Proteomes" id="UP001066276">
    <property type="component" value="Chromosome 1_1"/>
</dbReference>
<feature type="compositionally biased region" description="Basic and acidic residues" evidence="1">
    <location>
        <begin position="28"/>
        <end position="41"/>
    </location>
</feature>
<feature type="compositionally biased region" description="Basic and acidic residues" evidence="1">
    <location>
        <begin position="95"/>
        <end position="108"/>
    </location>
</feature>
<reference evidence="2" key="1">
    <citation type="journal article" date="2022" name="bioRxiv">
        <title>Sequencing and chromosome-scale assembly of the giantPleurodeles waltlgenome.</title>
        <authorList>
            <person name="Brown T."/>
            <person name="Elewa A."/>
            <person name="Iarovenko S."/>
            <person name="Subramanian E."/>
            <person name="Araus A.J."/>
            <person name="Petzold A."/>
            <person name="Susuki M."/>
            <person name="Suzuki K.-i.T."/>
            <person name="Hayashi T."/>
            <person name="Toyoda A."/>
            <person name="Oliveira C."/>
            <person name="Osipova E."/>
            <person name="Leigh N.D."/>
            <person name="Simon A."/>
            <person name="Yun M.H."/>
        </authorList>
    </citation>
    <scope>NUCLEOTIDE SEQUENCE</scope>
    <source>
        <strain evidence="2">20211129_DDA</strain>
        <tissue evidence="2">Liver</tissue>
    </source>
</reference>
<keyword evidence="3" id="KW-1185">Reference proteome</keyword>
<sequence length="108" mass="13084">MRGTRQKKTTLEIRRRRPTQEKKKKLSQRPEKRESNKEKNPTRSGVHLNALSPDPLTILTRFKELRTKPQLTLPSFIYRLLWRRRFPTRTSAGPKRPEREKKEERMLH</sequence>